<evidence type="ECO:0000313" key="3">
    <source>
        <dbReference type="Proteomes" id="UP000651482"/>
    </source>
</evidence>
<dbReference type="AlphaFoldDB" id="A0A926HSW6"/>
<organism evidence="2 3">
    <name type="scientific">Yeguia hominis</name>
    <dbReference type="NCBI Taxonomy" id="2763662"/>
    <lineage>
        <taxon>Bacteria</taxon>
        <taxon>Bacillati</taxon>
        <taxon>Bacillota</taxon>
        <taxon>Clostridia</taxon>
        <taxon>Eubacteriales</taxon>
        <taxon>Yeguiaceae</taxon>
        <taxon>Yeguia</taxon>
    </lineage>
</organism>
<dbReference type="GO" id="GO:0004252">
    <property type="term" value="F:serine-type endopeptidase activity"/>
    <property type="evidence" value="ECO:0007669"/>
    <property type="project" value="InterPro"/>
</dbReference>
<dbReference type="Proteomes" id="UP000651482">
    <property type="component" value="Unassembled WGS sequence"/>
</dbReference>
<accession>A0A926HSW6</accession>
<reference evidence="2" key="1">
    <citation type="submission" date="2020-08" db="EMBL/GenBank/DDBJ databases">
        <title>Genome public.</title>
        <authorList>
            <person name="Liu C."/>
            <person name="Sun Q."/>
        </authorList>
    </citation>
    <scope>NUCLEOTIDE SEQUENCE</scope>
    <source>
        <strain evidence="2">NSJ-40</strain>
    </source>
</reference>
<name>A0A926HSW6_9FIRM</name>
<evidence type="ECO:0000259" key="1">
    <source>
        <dbReference type="Pfam" id="PF10502"/>
    </source>
</evidence>
<dbReference type="GO" id="GO:0006465">
    <property type="term" value="P:signal peptide processing"/>
    <property type="evidence" value="ECO:0007669"/>
    <property type="project" value="InterPro"/>
</dbReference>
<comment type="caution">
    <text evidence="2">The sequence shown here is derived from an EMBL/GenBank/DDBJ whole genome shotgun (WGS) entry which is preliminary data.</text>
</comment>
<gene>
    <name evidence="2" type="ORF">IAG03_09720</name>
</gene>
<dbReference type="InterPro" id="IPR019533">
    <property type="entry name" value="Peptidase_S26"/>
</dbReference>
<sequence>MVALVVLLAILLVGARVVGLQVFRVLSGSMEPTYHTGSILYVKKVDPFTIKEG</sequence>
<proteinExistence type="predicted"/>
<keyword evidence="3" id="KW-1185">Reference proteome</keyword>
<dbReference type="CDD" id="cd06530">
    <property type="entry name" value="S26_SPase_I"/>
    <property type="match status" value="1"/>
</dbReference>
<dbReference type="Pfam" id="PF10502">
    <property type="entry name" value="Peptidase_S26"/>
    <property type="match status" value="1"/>
</dbReference>
<protein>
    <recommendedName>
        <fullName evidence="1">Peptidase S26 domain-containing protein</fullName>
    </recommendedName>
</protein>
<evidence type="ECO:0000313" key="2">
    <source>
        <dbReference type="EMBL" id="MBC8534260.1"/>
    </source>
</evidence>
<dbReference type="SUPFAM" id="SSF51306">
    <property type="entry name" value="LexA/Signal peptidase"/>
    <property type="match status" value="1"/>
</dbReference>
<feature type="domain" description="Peptidase S26" evidence="1">
    <location>
        <begin position="2"/>
        <end position="45"/>
    </location>
</feature>
<dbReference type="EMBL" id="JACRSN010000014">
    <property type="protein sequence ID" value="MBC8534260.1"/>
    <property type="molecule type" value="Genomic_DNA"/>
</dbReference>
<dbReference type="InterPro" id="IPR036286">
    <property type="entry name" value="LexA/Signal_pep-like_sf"/>
</dbReference>
<dbReference type="RefSeq" id="WP_249319897.1">
    <property type="nucleotide sequence ID" value="NZ_JACRSN010000014.1"/>
</dbReference>